<comment type="caution">
    <text evidence="4">The sequence shown here is derived from an EMBL/GenBank/DDBJ whole genome shotgun (WGS) entry which is preliminary data.</text>
</comment>
<dbReference type="AlphaFoldDB" id="A0A9P0QW41"/>
<dbReference type="Proteomes" id="UP000837801">
    <property type="component" value="Unassembled WGS sequence"/>
</dbReference>
<reference evidence="4" key="1">
    <citation type="submission" date="2022-03" db="EMBL/GenBank/DDBJ databases">
        <authorList>
            <person name="Legras J.-L."/>
            <person name="Devillers H."/>
            <person name="Grondin C."/>
        </authorList>
    </citation>
    <scope>NUCLEOTIDE SEQUENCE</scope>
    <source>
        <strain evidence="4">CLIB 1423</strain>
    </source>
</reference>
<feature type="compositionally biased region" description="Basic and acidic residues" evidence="1">
    <location>
        <begin position="92"/>
        <end position="111"/>
    </location>
</feature>
<dbReference type="Pfam" id="PF17733">
    <property type="entry name" value="KPWE_dom"/>
    <property type="match status" value="1"/>
</dbReference>
<accession>A0A9P0QW41</accession>
<dbReference type="Pfam" id="PF25871">
    <property type="entry name" value="HTH_76"/>
    <property type="match status" value="1"/>
</dbReference>
<dbReference type="PANTHER" id="PTHR36855">
    <property type="entry name" value="CHROMOSOME 10, WHOLE GENOME SHOTGUN SEQUENCE"/>
    <property type="match status" value="1"/>
</dbReference>
<feature type="domain" description="Peroxisomal membrane protein PEX14-like KPWE" evidence="2">
    <location>
        <begin position="119"/>
        <end position="166"/>
    </location>
</feature>
<evidence type="ECO:0000259" key="2">
    <source>
        <dbReference type="Pfam" id="PF17733"/>
    </source>
</evidence>
<keyword evidence="5" id="KW-1185">Reference proteome</keyword>
<dbReference type="EMBL" id="CAKXYY010000032">
    <property type="protein sequence ID" value="CAH2355709.1"/>
    <property type="molecule type" value="Genomic_DNA"/>
</dbReference>
<protein>
    <submittedName>
        <fullName evidence="4">Uncharacterized protein</fullName>
    </submittedName>
</protein>
<dbReference type="OrthoDB" id="9936937at2759"/>
<feature type="region of interest" description="Disordered" evidence="1">
    <location>
        <begin position="137"/>
        <end position="176"/>
    </location>
</feature>
<evidence type="ECO:0000313" key="4">
    <source>
        <dbReference type="EMBL" id="CAH2355709.1"/>
    </source>
</evidence>
<feature type="region of interest" description="Disordered" evidence="1">
    <location>
        <begin position="92"/>
        <end position="122"/>
    </location>
</feature>
<dbReference type="InterPro" id="IPR058841">
    <property type="entry name" value="HTH_76"/>
</dbReference>
<feature type="domain" description="PEX14-like helix-turn-helix" evidence="3">
    <location>
        <begin position="6"/>
        <end position="85"/>
    </location>
</feature>
<dbReference type="InterPro" id="IPR040554">
    <property type="entry name" value="KPWE_PEX14_dom"/>
</dbReference>
<name>A0A9P0QW41_9ASCO</name>
<evidence type="ECO:0000259" key="3">
    <source>
        <dbReference type="Pfam" id="PF25871"/>
    </source>
</evidence>
<feature type="compositionally biased region" description="Basic and acidic residues" evidence="1">
    <location>
        <begin position="149"/>
        <end position="176"/>
    </location>
</feature>
<organism evidence="4 5">
    <name type="scientific">[Candida] railenensis</name>
    <dbReference type="NCBI Taxonomy" id="45579"/>
    <lineage>
        <taxon>Eukaryota</taxon>
        <taxon>Fungi</taxon>
        <taxon>Dikarya</taxon>
        <taxon>Ascomycota</taxon>
        <taxon>Saccharomycotina</taxon>
        <taxon>Pichiomycetes</taxon>
        <taxon>Debaryomycetaceae</taxon>
        <taxon>Kurtzmaniella</taxon>
    </lineage>
</organism>
<gene>
    <name evidence="4" type="ORF">CLIB1423_32S00232</name>
</gene>
<sequence length="176" mass="20444">MSNPQEEVYKEYLNYDWESFTEFQTGLEEILGNYLENLKEQDPAVTSIPALDRQQLVNQAKCFFYCSNSGNILNLDDFEDWKIHNEDKYKKSRKVEELTDEEVKKEEKVEPEPASSDPPYSSNYQELVELIVAGKPIPGIKNIPDTVLSEEKSKPEGKQRVKPWERNKEGTSEDFV</sequence>
<evidence type="ECO:0000256" key="1">
    <source>
        <dbReference type="SAM" id="MobiDB-lite"/>
    </source>
</evidence>
<evidence type="ECO:0000313" key="5">
    <source>
        <dbReference type="Proteomes" id="UP000837801"/>
    </source>
</evidence>
<proteinExistence type="predicted"/>
<dbReference type="PANTHER" id="PTHR36855:SF1">
    <property type="entry name" value="PEROXISOME MEMBRANE ANCHOR PROTEIN PEX14P N-TERMINAL DOMAIN-CONTAINING PROTEIN"/>
    <property type="match status" value="1"/>
</dbReference>